<evidence type="ECO:0000256" key="1">
    <source>
        <dbReference type="ARBA" id="ARBA00006484"/>
    </source>
</evidence>
<keyword evidence="4" id="KW-1185">Reference proteome</keyword>
<dbReference type="NCBIfam" id="NF004777">
    <property type="entry name" value="PRK06123.1"/>
    <property type="match status" value="1"/>
</dbReference>
<comment type="similarity">
    <text evidence="1">Belongs to the short-chain dehydrogenases/reductases (SDR) family.</text>
</comment>
<dbReference type="Proteomes" id="UP000294887">
    <property type="component" value="Unassembled WGS sequence"/>
</dbReference>
<protein>
    <submittedName>
        <fullName evidence="3">NAD(P)-dependent dehydrogenase (Short-subunit alcohol dehydrogenase family)</fullName>
    </submittedName>
</protein>
<organism evidence="3 4">
    <name type="scientific">Cocleimonas flava</name>
    <dbReference type="NCBI Taxonomy" id="634765"/>
    <lineage>
        <taxon>Bacteria</taxon>
        <taxon>Pseudomonadati</taxon>
        <taxon>Pseudomonadota</taxon>
        <taxon>Gammaproteobacteria</taxon>
        <taxon>Thiotrichales</taxon>
        <taxon>Thiotrichaceae</taxon>
        <taxon>Cocleimonas</taxon>
    </lineage>
</organism>
<accession>A0A4R1EU04</accession>
<proteinExistence type="inferred from homology"/>
<dbReference type="Pfam" id="PF13561">
    <property type="entry name" value="adh_short_C2"/>
    <property type="match status" value="1"/>
</dbReference>
<dbReference type="PROSITE" id="PS00061">
    <property type="entry name" value="ADH_SHORT"/>
    <property type="match status" value="1"/>
</dbReference>
<dbReference type="GO" id="GO:0016491">
    <property type="term" value="F:oxidoreductase activity"/>
    <property type="evidence" value="ECO:0007669"/>
    <property type="project" value="UniProtKB-KW"/>
</dbReference>
<comment type="caution">
    <text evidence="3">The sequence shown here is derived from an EMBL/GenBank/DDBJ whole genome shotgun (WGS) entry which is preliminary data.</text>
</comment>
<gene>
    <name evidence="3" type="ORF">EV695_3103</name>
</gene>
<dbReference type="AlphaFoldDB" id="A0A4R1EU04"/>
<dbReference type="EMBL" id="SMFQ01000004">
    <property type="protein sequence ID" value="TCJ85137.1"/>
    <property type="molecule type" value="Genomic_DNA"/>
</dbReference>
<dbReference type="Gene3D" id="3.40.50.720">
    <property type="entry name" value="NAD(P)-binding Rossmann-like Domain"/>
    <property type="match status" value="1"/>
</dbReference>
<dbReference type="InterPro" id="IPR036291">
    <property type="entry name" value="NAD(P)-bd_dom_sf"/>
</dbReference>
<dbReference type="SUPFAM" id="SSF51735">
    <property type="entry name" value="NAD(P)-binding Rossmann-fold domains"/>
    <property type="match status" value="1"/>
</dbReference>
<dbReference type="PRINTS" id="PR00081">
    <property type="entry name" value="GDHRDH"/>
</dbReference>
<reference evidence="3 4" key="1">
    <citation type="submission" date="2019-03" db="EMBL/GenBank/DDBJ databases">
        <title>Genomic Encyclopedia of Type Strains, Phase IV (KMG-IV): sequencing the most valuable type-strain genomes for metagenomic binning, comparative biology and taxonomic classification.</title>
        <authorList>
            <person name="Goeker M."/>
        </authorList>
    </citation>
    <scope>NUCLEOTIDE SEQUENCE [LARGE SCALE GENOMIC DNA]</scope>
    <source>
        <strain evidence="3 4">DSM 24830</strain>
    </source>
</reference>
<dbReference type="InterPro" id="IPR020904">
    <property type="entry name" value="Sc_DH/Rdtase_CS"/>
</dbReference>
<dbReference type="PANTHER" id="PTHR43639:SF1">
    <property type="entry name" value="SHORT-CHAIN DEHYDROGENASE_REDUCTASE FAMILY PROTEIN"/>
    <property type="match status" value="1"/>
</dbReference>
<dbReference type="PRINTS" id="PR00080">
    <property type="entry name" value="SDRFAMILY"/>
</dbReference>
<dbReference type="OrthoDB" id="20590at2"/>
<sequence length="248" mass="26478">MNKVALITGSSRGIGAATAIRLAKDGYDICVNYHNDEASANLVVDEVRKHGRLAIAVKADVSIEADVAHLFDIIDLEFGTLHTLINNAGILMQQCRVEELDADRINKILTTNVTSYFICSREAIKRMSPKHGGQGGTIVNVSSAAARLGSGGEYVDYAASKGAIDSLTLGLATELAEENIRVNGVRPGVIYTDIHSDGGEPDRVDRIKKHIPLKRGGKAEEVAAAIAWLVSDESSYTTGTFIEVTGGR</sequence>
<keyword evidence="2" id="KW-0560">Oxidoreductase</keyword>
<dbReference type="FunFam" id="3.40.50.720:FF:000084">
    <property type="entry name" value="Short-chain dehydrogenase reductase"/>
    <property type="match status" value="1"/>
</dbReference>
<evidence type="ECO:0000313" key="3">
    <source>
        <dbReference type="EMBL" id="TCJ85137.1"/>
    </source>
</evidence>
<dbReference type="InterPro" id="IPR002347">
    <property type="entry name" value="SDR_fam"/>
</dbReference>
<name>A0A4R1EU04_9GAMM</name>
<evidence type="ECO:0000256" key="2">
    <source>
        <dbReference type="ARBA" id="ARBA00023002"/>
    </source>
</evidence>
<evidence type="ECO:0000313" key="4">
    <source>
        <dbReference type="Proteomes" id="UP000294887"/>
    </source>
</evidence>
<dbReference type="RefSeq" id="WP_131906845.1">
    <property type="nucleotide sequence ID" value="NZ_BAAAFU010000001.1"/>
</dbReference>
<dbReference type="PANTHER" id="PTHR43639">
    <property type="entry name" value="OXIDOREDUCTASE, SHORT-CHAIN DEHYDROGENASE/REDUCTASE FAMILY (AFU_ORTHOLOGUE AFUA_5G02870)"/>
    <property type="match status" value="1"/>
</dbReference>